<evidence type="ECO:0000313" key="4">
    <source>
        <dbReference type="EMBL" id="GAU35697.1"/>
    </source>
</evidence>
<dbReference type="EMBL" id="DF973601">
    <property type="protein sequence ID" value="GAU35697.1"/>
    <property type="molecule type" value="Genomic_DNA"/>
</dbReference>
<proteinExistence type="predicted"/>
<evidence type="ECO:0000256" key="2">
    <source>
        <dbReference type="ARBA" id="ARBA00023002"/>
    </source>
</evidence>
<evidence type="ECO:0000256" key="1">
    <source>
        <dbReference type="ARBA" id="ARBA00022857"/>
    </source>
</evidence>
<dbReference type="SUPFAM" id="SSF51735">
    <property type="entry name" value="NAD(P)-binding Rossmann-fold domains"/>
    <property type="match status" value="1"/>
</dbReference>
<gene>
    <name evidence="4" type="ORF">TSUD_258720</name>
</gene>
<dbReference type="Gene3D" id="3.40.50.720">
    <property type="entry name" value="NAD(P)-binding Rossmann-like Domain"/>
    <property type="match status" value="1"/>
</dbReference>
<dbReference type="SUPFAM" id="SSF52047">
    <property type="entry name" value="RNI-like"/>
    <property type="match status" value="1"/>
</dbReference>
<name>A0A2Z6NZT9_TRISU</name>
<dbReference type="Gene3D" id="1.20.1280.50">
    <property type="match status" value="1"/>
</dbReference>
<dbReference type="InterPro" id="IPR002225">
    <property type="entry name" value="3Beta_OHSteriod_DH/Estase"/>
</dbReference>
<feature type="domain" description="3-beta hydroxysteroid dehydrogenase/isomerase" evidence="3">
    <location>
        <begin position="13"/>
        <end position="187"/>
    </location>
</feature>
<accession>A0A2Z6NZT9</accession>
<dbReference type="InterPro" id="IPR036291">
    <property type="entry name" value="NAD(P)-bd_dom_sf"/>
</dbReference>
<protein>
    <recommendedName>
        <fullName evidence="3">3-beta hydroxysteroid dehydrogenase/isomerase domain-containing protein</fullName>
    </recommendedName>
</protein>
<organism evidence="4 5">
    <name type="scientific">Trifolium subterraneum</name>
    <name type="common">Subterranean clover</name>
    <dbReference type="NCBI Taxonomy" id="3900"/>
    <lineage>
        <taxon>Eukaryota</taxon>
        <taxon>Viridiplantae</taxon>
        <taxon>Streptophyta</taxon>
        <taxon>Embryophyta</taxon>
        <taxon>Tracheophyta</taxon>
        <taxon>Spermatophyta</taxon>
        <taxon>Magnoliopsida</taxon>
        <taxon>eudicotyledons</taxon>
        <taxon>Gunneridae</taxon>
        <taxon>Pentapetalae</taxon>
        <taxon>rosids</taxon>
        <taxon>fabids</taxon>
        <taxon>Fabales</taxon>
        <taxon>Fabaceae</taxon>
        <taxon>Papilionoideae</taxon>
        <taxon>50 kb inversion clade</taxon>
        <taxon>NPAAA clade</taxon>
        <taxon>Hologalegina</taxon>
        <taxon>IRL clade</taxon>
        <taxon>Trifolieae</taxon>
        <taxon>Trifolium</taxon>
    </lineage>
</organism>
<evidence type="ECO:0000259" key="3">
    <source>
        <dbReference type="Pfam" id="PF01073"/>
    </source>
</evidence>
<dbReference type="InterPro" id="IPR050425">
    <property type="entry name" value="NAD(P)_dehydrat-like"/>
</dbReference>
<dbReference type="OrthoDB" id="6066220at2759"/>
<dbReference type="InterPro" id="IPR032675">
    <property type="entry name" value="LRR_dom_sf"/>
</dbReference>
<dbReference type="GO" id="GO:0006694">
    <property type="term" value="P:steroid biosynthetic process"/>
    <property type="evidence" value="ECO:0007669"/>
    <property type="project" value="InterPro"/>
</dbReference>
<dbReference type="GO" id="GO:0016616">
    <property type="term" value="F:oxidoreductase activity, acting on the CH-OH group of donors, NAD or NADP as acceptor"/>
    <property type="evidence" value="ECO:0007669"/>
    <property type="project" value="InterPro"/>
</dbReference>
<dbReference type="PANTHER" id="PTHR10366:SF776">
    <property type="entry name" value="NAD(P)-BINDING ROSSMANN-FOLD SUPERFAMILY PROTEIN"/>
    <property type="match status" value="1"/>
</dbReference>
<dbReference type="Proteomes" id="UP000242715">
    <property type="component" value="Unassembled WGS sequence"/>
</dbReference>
<dbReference type="PANTHER" id="PTHR10366">
    <property type="entry name" value="NAD DEPENDENT EPIMERASE/DEHYDRATASE"/>
    <property type="match status" value="1"/>
</dbReference>
<sequence length="408" mass="45459">MATNGGANKKVCVTGAGGFVASWLVKASSFQRLLCPWNCQTTCVCMYDFDHTAGSKKYEHLLKLERASENITLFEADILNYESVYKAIVGCSAVFHVASPVPSTVVPNPEVEVIEPAVKGTSNVLEASLKAKVECVVFLSSAAAVAINPNFPEDKVIDESCWSDKDYCKKTKNWYYYSKTEAEEQALNFAKRIGLDFINILVNDFPQDCWESVFKFLEQGHDLESVSMVCKKFLSLTNQLEVIDFSHFSGELKGLLHQISQSELDLDLVNLSNQRTLPVDGLRELGSKMITLRVLICSNIGCLRDSHLVVISYCFPFLEELDISFPLDSQASDFGLLKLSSMPENLRKIDFSGNHLITDKSLLSLCENCSSLEEISFFKCFKISQVGIASAIRMRPRLASISFNSLTY</sequence>
<keyword evidence="1" id="KW-0521">NADP</keyword>
<dbReference type="AlphaFoldDB" id="A0A2Z6NZT9"/>
<evidence type="ECO:0000313" key="5">
    <source>
        <dbReference type="Proteomes" id="UP000242715"/>
    </source>
</evidence>
<dbReference type="Gene3D" id="3.80.10.10">
    <property type="entry name" value="Ribonuclease Inhibitor"/>
    <property type="match status" value="1"/>
</dbReference>
<reference evidence="5" key="1">
    <citation type="journal article" date="2017" name="Front. Plant Sci.">
        <title>Climate Clever Clovers: New Paradigm to Reduce the Environmental Footprint of Ruminants by Breeding Low Methanogenic Forages Utilizing Haplotype Variation.</title>
        <authorList>
            <person name="Kaur P."/>
            <person name="Appels R."/>
            <person name="Bayer P.E."/>
            <person name="Keeble-Gagnere G."/>
            <person name="Wang J."/>
            <person name="Hirakawa H."/>
            <person name="Shirasawa K."/>
            <person name="Vercoe P."/>
            <person name="Stefanova K."/>
            <person name="Durmic Z."/>
            <person name="Nichols P."/>
            <person name="Revell C."/>
            <person name="Isobe S.N."/>
            <person name="Edwards D."/>
            <person name="Erskine W."/>
        </authorList>
    </citation>
    <scope>NUCLEOTIDE SEQUENCE [LARGE SCALE GENOMIC DNA]</scope>
    <source>
        <strain evidence="5">cv. Daliak</strain>
    </source>
</reference>
<keyword evidence="2" id="KW-0560">Oxidoreductase</keyword>
<keyword evidence="5" id="KW-1185">Reference proteome</keyword>
<dbReference type="Pfam" id="PF01073">
    <property type="entry name" value="3Beta_HSD"/>
    <property type="match status" value="1"/>
</dbReference>